<reference evidence="2" key="1">
    <citation type="submission" date="2016-03" db="EMBL/GenBank/DDBJ databases">
        <authorList>
            <person name="Ploux O."/>
        </authorList>
    </citation>
    <scope>NUCLEOTIDE SEQUENCE [LARGE SCALE GENOMIC DNA]</scope>
    <source>
        <strain evidence="2">UK7</strain>
    </source>
</reference>
<dbReference type="AlphaFoldDB" id="A0A1E1KG35"/>
<dbReference type="Proteomes" id="UP000178129">
    <property type="component" value="Unassembled WGS sequence"/>
</dbReference>
<evidence type="ECO:0000313" key="2">
    <source>
        <dbReference type="Proteomes" id="UP000178129"/>
    </source>
</evidence>
<keyword evidence="2" id="KW-1185">Reference proteome</keyword>
<accession>A0A1E1KG35</accession>
<dbReference type="InParanoid" id="A0A1E1KG35"/>
<sequence>MALFSCNYDSVSMCVKHGLAKRPATPHFEQPQVTAEMRLGQLELMEIFKVVQRYRLCYLGPSPFSIHPQPVILSAKTTCQ</sequence>
<evidence type="ECO:0000313" key="1">
    <source>
        <dbReference type="EMBL" id="CZS96940.1"/>
    </source>
</evidence>
<name>A0A1E1KG35_9HELO</name>
<organism evidence="1 2">
    <name type="scientific">Rhynchosporium graminicola</name>
    <dbReference type="NCBI Taxonomy" id="2792576"/>
    <lineage>
        <taxon>Eukaryota</taxon>
        <taxon>Fungi</taxon>
        <taxon>Dikarya</taxon>
        <taxon>Ascomycota</taxon>
        <taxon>Pezizomycotina</taxon>
        <taxon>Leotiomycetes</taxon>
        <taxon>Helotiales</taxon>
        <taxon>Ploettnerulaceae</taxon>
        <taxon>Rhynchosporium</taxon>
    </lineage>
</organism>
<proteinExistence type="predicted"/>
<comment type="caution">
    <text evidence="1">The sequence shown here is derived from an EMBL/GenBank/DDBJ whole genome shotgun (WGS) entry which is preliminary data.</text>
</comment>
<gene>
    <name evidence="1" type="ORF">RCO7_14434</name>
</gene>
<dbReference type="EMBL" id="FJUW01000012">
    <property type="protein sequence ID" value="CZS96940.1"/>
    <property type="molecule type" value="Genomic_DNA"/>
</dbReference>
<protein>
    <submittedName>
        <fullName evidence="1">Uncharacterized protein</fullName>
    </submittedName>
</protein>